<dbReference type="Proteomes" id="UP001370590">
    <property type="component" value="Unassembled WGS sequence"/>
</dbReference>
<accession>A0ABU8SKJ0</accession>
<comment type="caution">
    <text evidence="4">The sequence shown here is derived from an EMBL/GenBank/DDBJ whole genome shotgun (WGS) entry which is preliminary data.</text>
</comment>
<dbReference type="EMBL" id="JAWMWH010000001">
    <property type="protein sequence ID" value="MEJ6399973.1"/>
    <property type="molecule type" value="Genomic_DNA"/>
</dbReference>
<dbReference type="PROSITE" id="PS51186">
    <property type="entry name" value="GNAT"/>
    <property type="match status" value="1"/>
</dbReference>
<evidence type="ECO:0000313" key="5">
    <source>
        <dbReference type="Proteomes" id="UP001370590"/>
    </source>
</evidence>
<evidence type="ECO:0000259" key="3">
    <source>
        <dbReference type="PROSITE" id="PS51186"/>
    </source>
</evidence>
<dbReference type="PANTHER" id="PTHR10908">
    <property type="entry name" value="SEROTONIN N-ACETYLTRANSFERASE"/>
    <property type="match status" value="1"/>
</dbReference>
<protein>
    <submittedName>
        <fullName evidence="4">GNAT family N-acetyltransferase</fullName>
    </submittedName>
</protein>
<dbReference type="Gene3D" id="3.40.630.30">
    <property type="match status" value="1"/>
</dbReference>
<dbReference type="InterPro" id="IPR051635">
    <property type="entry name" value="SNAT-like"/>
</dbReference>
<dbReference type="Pfam" id="PF00583">
    <property type="entry name" value="Acetyltransf_1"/>
    <property type="match status" value="1"/>
</dbReference>
<evidence type="ECO:0000256" key="2">
    <source>
        <dbReference type="ARBA" id="ARBA00023315"/>
    </source>
</evidence>
<evidence type="ECO:0000313" key="4">
    <source>
        <dbReference type="EMBL" id="MEJ6399973.1"/>
    </source>
</evidence>
<reference evidence="4 5" key="1">
    <citation type="submission" date="2023-10" db="EMBL/GenBank/DDBJ databases">
        <title>Nicoliella lavandulae sp. nov. isolated from Lavandula angustifolia flowers.</title>
        <authorList>
            <person name="Alcantara C."/>
            <person name="Zuniga M."/>
            <person name="Landete J.M."/>
            <person name="Monedero V."/>
        </authorList>
    </citation>
    <scope>NUCLEOTIDE SEQUENCE [LARGE SCALE GENOMIC DNA]</scope>
    <source>
        <strain evidence="4 5">Es01</strain>
    </source>
</reference>
<dbReference type="PANTHER" id="PTHR10908:SF0">
    <property type="entry name" value="SEROTONIN N-ACETYLTRANSFERASE"/>
    <property type="match status" value="1"/>
</dbReference>
<keyword evidence="5" id="KW-1185">Reference proteome</keyword>
<evidence type="ECO:0000256" key="1">
    <source>
        <dbReference type="ARBA" id="ARBA00022679"/>
    </source>
</evidence>
<dbReference type="InterPro" id="IPR000182">
    <property type="entry name" value="GNAT_dom"/>
</dbReference>
<proteinExistence type="predicted"/>
<gene>
    <name evidence="4" type="ORF">R4146_02095</name>
</gene>
<keyword evidence="1" id="KW-0808">Transferase</keyword>
<dbReference type="RefSeq" id="WP_339959801.1">
    <property type="nucleotide sequence ID" value="NZ_JAWMWH010000001.1"/>
</dbReference>
<dbReference type="SUPFAM" id="SSF55729">
    <property type="entry name" value="Acyl-CoA N-acyltransferases (Nat)"/>
    <property type="match status" value="1"/>
</dbReference>
<feature type="domain" description="N-acetyltransferase" evidence="3">
    <location>
        <begin position="3"/>
        <end position="163"/>
    </location>
</feature>
<organism evidence="4 5">
    <name type="scientific">Nicoliella lavandulae</name>
    <dbReference type="NCBI Taxonomy" id="3082954"/>
    <lineage>
        <taxon>Bacteria</taxon>
        <taxon>Bacillati</taxon>
        <taxon>Bacillota</taxon>
        <taxon>Bacilli</taxon>
        <taxon>Lactobacillales</taxon>
        <taxon>Lactobacillaceae</taxon>
        <taxon>Nicoliella</taxon>
    </lineage>
</organism>
<dbReference type="CDD" id="cd04301">
    <property type="entry name" value="NAT_SF"/>
    <property type="match status" value="1"/>
</dbReference>
<dbReference type="InterPro" id="IPR016181">
    <property type="entry name" value="Acyl_CoA_acyltransferase"/>
</dbReference>
<keyword evidence="2" id="KW-0012">Acyltransferase</keyword>
<sequence>MNPIYRHPELKDVDGMLNVEQSCFEPDEQMDRDDFVEVVNNVSAMSFVIDVDGEIAGMISCRTTDKDVLDNESYYEDLAPKATDTNLAVLGLAVLPKYQGAGLATELLKRAEAVAKTDGLTSLILDCRDRLIPFYEKYGFQLLRRSNSTFGDIKWFGMQKKLK</sequence>
<name>A0ABU8SKJ0_9LACO</name>